<feature type="domain" description="Methyltransferase FkbM" evidence="1">
    <location>
        <begin position="18"/>
        <end position="185"/>
    </location>
</feature>
<protein>
    <submittedName>
        <fullName evidence="2">FkbM family methyltransferase</fullName>
    </submittedName>
</protein>
<keyword evidence="2" id="KW-0489">Methyltransferase</keyword>
<dbReference type="Proteomes" id="UP000680815">
    <property type="component" value="Unassembled WGS sequence"/>
</dbReference>
<name>A0ABS4AZC4_9PROT</name>
<evidence type="ECO:0000313" key="2">
    <source>
        <dbReference type="EMBL" id="MBP0466701.1"/>
    </source>
</evidence>
<keyword evidence="3" id="KW-1185">Reference proteome</keyword>
<accession>A0ABS4AZC4</accession>
<dbReference type="Pfam" id="PF05050">
    <property type="entry name" value="Methyltransf_21"/>
    <property type="match status" value="1"/>
</dbReference>
<keyword evidence="2" id="KW-0808">Transferase</keyword>
<evidence type="ECO:0000313" key="3">
    <source>
        <dbReference type="Proteomes" id="UP000680815"/>
    </source>
</evidence>
<organism evidence="2 3">
    <name type="scientific">Roseomonas nitratireducens</name>
    <dbReference type="NCBI Taxonomy" id="2820810"/>
    <lineage>
        <taxon>Bacteria</taxon>
        <taxon>Pseudomonadati</taxon>
        <taxon>Pseudomonadota</taxon>
        <taxon>Alphaproteobacteria</taxon>
        <taxon>Acetobacterales</taxon>
        <taxon>Roseomonadaceae</taxon>
        <taxon>Roseomonas</taxon>
    </lineage>
</organism>
<evidence type="ECO:0000259" key="1">
    <source>
        <dbReference type="Pfam" id="PF05050"/>
    </source>
</evidence>
<dbReference type="Gene3D" id="3.40.50.150">
    <property type="entry name" value="Vaccinia Virus protein VP39"/>
    <property type="match status" value="1"/>
</dbReference>
<dbReference type="PANTHER" id="PTHR34203">
    <property type="entry name" value="METHYLTRANSFERASE, FKBM FAMILY PROTEIN"/>
    <property type="match status" value="1"/>
</dbReference>
<dbReference type="EMBL" id="JAGIYZ010000034">
    <property type="protein sequence ID" value="MBP0466701.1"/>
    <property type="molecule type" value="Genomic_DNA"/>
</dbReference>
<dbReference type="InterPro" id="IPR029063">
    <property type="entry name" value="SAM-dependent_MTases_sf"/>
</dbReference>
<dbReference type="InterPro" id="IPR052514">
    <property type="entry name" value="SAM-dependent_MTase"/>
</dbReference>
<comment type="caution">
    <text evidence="2">The sequence shown here is derived from an EMBL/GenBank/DDBJ whole genome shotgun (WGS) entry which is preliminary data.</text>
</comment>
<dbReference type="GO" id="GO:0008168">
    <property type="term" value="F:methyltransferase activity"/>
    <property type="evidence" value="ECO:0007669"/>
    <property type="project" value="UniProtKB-KW"/>
</dbReference>
<dbReference type="RefSeq" id="WP_209354089.1">
    <property type="nucleotide sequence ID" value="NZ_JAGIYZ010000034.1"/>
</dbReference>
<dbReference type="InterPro" id="IPR006342">
    <property type="entry name" value="FkbM_mtfrase"/>
</dbReference>
<dbReference type="PANTHER" id="PTHR34203:SF15">
    <property type="entry name" value="SLL1173 PROTEIN"/>
    <property type="match status" value="1"/>
</dbReference>
<sequence>MDEITFHTLLHRPGTLVDVGAHDGLIAIPLARLPSSRVIAFEPLPPAFARLQDALAREFGGLPAHVDCRAAALGDTAGEIILSMPVLDGVAQEQWASTAKDYRAHLSGRVTVERFAVPLLRLDDLAIADLTAMKVDAEGAEYEVLRGARETLLRCRPVLTLEIEERHREGSTWAVPAFLDALGYEVLFELRGEWHPVAALDRATMQRASPDPSVFEASDPYVFVFYALPREDAAGMLARLRAAS</sequence>
<dbReference type="GO" id="GO:0032259">
    <property type="term" value="P:methylation"/>
    <property type="evidence" value="ECO:0007669"/>
    <property type="project" value="UniProtKB-KW"/>
</dbReference>
<gene>
    <name evidence="2" type="ORF">J5Y09_22425</name>
</gene>
<dbReference type="SUPFAM" id="SSF53335">
    <property type="entry name" value="S-adenosyl-L-methionine-dependent methyltransferases"/>
    <property type="match status" value="1"/>
</dbReference>
<dbReference type="CDD" id="cd02440">
    <property type="entry name" value="AdoMet_MTases"/>
    <property type="match status" value="1"/>
</dbReference>
<proteinExistence type="predicted"/>
<dbReference type="NCBIfam" id="TIGR01444">
    <property type="entry name" value="fkbM_fam"/>
    <property type="match status" value="1"/>
</dbReference>
<reference evidence="2 3" key="1">
    <citation type="submission" date="2021-03" db="EMBL/GenBank/DDBJ databases">
        <authorList>
            <person name="So Y."/>
        </authorList>
    </citation>
    <scope>NUCLEOTIDE SEQUENCE [LARGE SCALE GENOMIC DNA]</scope>
    <source>
        <strain evidence="2 3">PWR1</strain>
    </source>
</reference>